<gene>
    <name evidence="1" type="ORF">FHS28_004740</name>
</gene>
<keyword evidence="2" id="KW-1185">Reference proteome</keyword>
<reference evidence="1 2" key="1">
    <citation type="submission" date="2020-08" db="EMBL/GenBank/DDBJ databases">
        <title>Genomic Encyclopedia of Type Strains, Phase III (KMG-III): the genomes of soil and plant-associated and newly described type strains.</title>
        <authorList>
            <person name="Whitman W."/>
        </authorList>
    </citation>
    <scope>NUCLEOTIDE SEQUENCE [LARGE SCALE GENOMIC DNA]</scope>
    <source>
        <strain evidence="1 2">CECT 7247</strain>
    </source>
</reference>
<dbReference type="EMBL" id="JACHXO010000011">
    <property type="protein sequence ID" value="MBB3197313.1"/>
    <property type="molecule type" value="Genomic_DNA"/>
</dbReference>
<accession>A0ABR6GYZ3</accession>
<evidence type="ECO:0008006" key="3">
    <source>
        <dbReference type="Google" id="ProtNLM"/>
    </source>
</evidence>
<dbReference type="RefSeq" id="WP_088454373.1">
    <property type="nucleotide sequence ID" value="NZ_JACHXO010000011.1"/>
</dbReference>
<proteinExistence type="predicted"/>
<dbReference type="NCBIfam" id="NF033831">
    <property type="entry name" value="sce7725_fam"/>
    <property type="match status" value="1"/>
</dbReference>
<evidence type="ECO:0000313" key="2">
    <source>
        <dbReference type="Proteomes" id="UP000574369"/>
    </source>
</evidence>
<evidence type="ECO:0000313" key="1">
    <source>
        <dbReference type="EMBL" id="MBB3197313.1"/>
    </source>
</evidence>
<comment type="caution">
    <text evidence="1">The sequence shown here is derived from an EMBL/GenBank/DDBJ whole genome shotgun (WGS) entry which is preliminary data.</text>
</comment>
<dbReference type="InterPro" id="IPR047727">
    <property type="entry name" value="Sce7725-like"/>
</dbReference>
<name>A0ABR6GYZ3_9BURK</name>
<dbReference type="Proteomes" id="UP000574369">
    <property type="component" value="Unassembled WGS sequence"/>
</dbReference>
<organism evidence="1 2">
    <name type="scientific">Roseateles terrae</name>
    <dbReference type="NCBI Taxonomy" id="431060"/>
    <lineage>
        <taxon>Bacteria</taxon>
        <taxon>Pseudomonadati</taxon>
        <taxon>Pseudomonadota</taxon>
        <taxon>Betaproteobacteria</taxon>
        <taxon>Burkholderiales</taxon>
        <taxon>Sphaerotilaceae</taxon>
        <taxon>Roseateles</taxon>
    </lineage>
</organism>
<protein>
    <recommendedName>
        <fullName evidence="3">Dihydrodipicolinate synthase family protein</fullName>
    </recommendedName>
</protein>
<sequence length="331" mass="36655">MYFPYLYGMQKEMLALRQSIPLLAADACVQPVIEPVRHRLASLTHTLQACENEGLPVWMVVNPMLQEFGGVGAAPAPSWGRHLMASIQPRKHLCPTLLLHGGVTVDVVRLFAQSFAGQVVGVVMAEEPQSLMHLYNALESVQVGRVFLKHGPCTTPLRERLAPTPLVWVEPLDASMPEALKRVGMGGFLQERRFFTDAVSRFLEVGGNGFSDYTCLPSLPHAGGGPTGCFHLSFHQIGGPLDRALCLEFFVAERQFPPQRLAEARFVKALQNFHLALDRRDACFGPTEAVRRFVGCHIRGVPPTQALARQWQLMHHLELVSGLLSGRFPPR</sequence>